<comment type="cofactor">
    <cofactor evidence="11">
        <name>Mg(2+)</name>
        <dbReference type="ChEBI" id="CHEBI:18420"/>
    </cofactor>
    <cofactor evidence="11">
        <name>Mn(2+)</name>
        <dbReference type="ChEBI" id="CHEBI:29035"/>
    </cofactor>
    <text evidence="11">Magnesium. Can also use manganese.</text>
</comment>
<comment type="similarity">
    <text evidence="10">Belongs to the ApbE family.</text>
</comment>
<dbReference type="GO" id="GO:0016740">
    <property type="term" value="F:transferase activity"/>
    <property type="evidence" value="ECO:0007669"/>
    <property type="project" value="UniProtKB-UniRule"/>
</dbReference>
<dbReference type="SUPFAM" id="SSF143631">
    <property type="entry name" value="ApbE-like"/>
    <property type="match status" value="1"/>
</dbReference>
<gene>
    <name evidence="12" type="ordered locus">Mpe_A1216</name>
</gene>
<dbReference type="InterPro" id="IPR024932">
    <property type="entry name" value="ApbE"/>
</dbReference>
<dbReference type="GO" id="GO:0046872">
    <property type="term" value="F:metal ion binding"/>
    <property type="evidence" value="ECO:0007669"/>
    <property type="project" value="UniProtKB-UniRule"/>
</dbReference>
<evidence type="ECO:0000313" key="12">
    <source>
        <dbReference type="EMBL" id="ABM94178.1"/>
    </source>
</evidence>
<proteinExistence type="inferred from homology"/>
<dbReference type="HOGENOM" id="CLU_044403_5_1_4"/>
<dbReference type="eggNOG" id="COG1477">
    <property type="taxonomic scope" value="Bacteria"/>
</dbReference>
<dbReference type="Gene3D" id="3.10.520.10">
    <property type="entry name" value="ApbE-like domains"/>
    <property type="match status" value="1"/>
</dbReference>
<dbReference type="EC" id="2.7.1.180" evidence="1 10"/>
<evidence type="ECO:0000256" key="7">
    <source>
        <dbReference type="ARBA" id="ARBA00022842"/>
    </source>
</evidence>
<keyword evidence="5 10" id="KW-0479">Metal-binding</keyword>
<keyword evidence="13" id="KW-1185">Reference proteome</keyword>
<dbReference type="RefSeq" id="WP_011828815.1">
    <property type="nucleotide sequence ID" value="NC_008825.1"/>
</dbReference>
<evidence type="ECO:0000256" key="2">
    <source>
        <dbReference type="ARBA" id="ARBA00016337"/>
    </source>
</evidence>
<name>A2SF39_METPP</name>
<evidence type="ECO:0000313" key="13">
    <source>
        <dbReference type="Proteomes" id="UP000000366"/>
    </source>
</evidence>
<dbReference type="InterPro" id="IPR003374">
    <property type="entry name" value="ApbE-like_sf"/>
</dbReference>
<keyword evidence="4 10" id="KW-0808">Transferase</keyword>
<evidence type="ECO:0000256" key="4">
    <source>
        <dbReference type="ARBA" id="ARBA00022679"/>
    </source>
</evidence>
<dbReference type="STRING" id="420662.Mpe_A1216"/>
<evidence type="ECO:0000256" key="11">
    <source>
        <dbReference type="PIRSR" id="PIRSR006268-2"/>
    </source>
</evidence>
<accession>A2SF39</accession>
<comment type="catalytic activity">
    <reaction evidence="9 10">
        <text>L-threonyl-[protein] + FAD = FMN-L-threonyl-[protein] + AMP + H(+)</text>
        <dbReference type="Rhea" id="RHEA:36847"/>
        <dbReference type="Rhea" id="RHEA-COMP:11060"/>
        <dbReference type="Rhea" id="RHEA-COMP:11061"/>
        <dbReference type="ChEBI" id="CHEBI:15378"/>
        <dbReference type="ChEBI" id="CHEBI:30013"/>
        <dbReference type="ChEBI" id="CHEBI:57692"/>
        <dbReference type="ChEBI" id="CHEBI:74257"/>
        <dbReference type="ChEBI" id="CHEBI:456215"/>
        <dbReference type="EC" id="2.7.1.180"/>
    </reaction>
</comment>
<evidence type="ECO:0000256" key="6">
    <source>
        <dbReference type="ARBA" id="ARBA00022827"/>
    </source>
</evidence>
<dbReference type="Pfam" id="PF02424">
    <property type="entry name" value="ApbE"/>
    <property type="match status" value="1"/>
</dbReference>
<sequence length="336" mass="36131">MSMSSLSSVGRRAAGAVRMPAAAWVQGGWMRREEAIMGTSISVELWSEDPSAGNAAMDLVIGEMHRIDRGMSPHKPDSELSRINREASVRPVPLSEEMFALLARSLEFSRRSEGAFDITFAGAGRLYDYRERIRPTDAALAQACAAVGHQYLELDAAARSVRFARDGLRIDLGGFAKGHAVDNAAAILARRGIRHAFISAGGDSRVIGDRRGRPWTIGVRDPRRPGEIIALLPLEDAAVSTSGDYERYFDTPDGARCHHILDPRTGKSPDSVRSVTIIAPDGLTSEALSKCLFVMGVERGLRFVESHAGVDAVVVDAAGALHYSSGLLAAGAQPRQ</sequence>
<evidence type="ECO:0000256" key="8">
    <source>
        <dbReference type="ARBA" id="ARBA00031306"/>
    </source>
</evidence>
<keyword evidence="7 10" id="KW-0460">Magnesium</keyword>
<dbReference type="PIRSF" id="PIRSF006268">
    <property type="entry name" value="ApbE"/>
    <property type="match status" value="1"/>
</dbReference>
<dbReference type="PANTHER" id="PTHR30040:SF2">
    <property type="entry name" value="FAD:PROTEIN FMN TRANSFERASE"/>
    <property type="match status" value="1"/>
</dbReference>
<keyword evidence="12" id="KW-0449">Lipoprotein</keyword>
<feature type="binding site" evidence="11">
    <location>
        <position position="174"/>
    </location>
    <ligand>
        <name>Mg(2+)</name>
        <dbReference type="ChEBI" id="CHEBI:18420"/>
    </ligand>
</feature>
<dbReference type="AlphaFoldDB" id="A2SF39"/>
<keyword evidence="3 10" id="KW-0285">Flavoprotein</keyword>
<evidence type="ECO:0000256" key="10">
    <source>
        <dbReference type="PIRNR" id="PIRNR006268"/>
    </source>
</evidence>
<evidence type="ECO:0000256" key="3">
    <source>
        <dbReference type="ARBA" id="ARBA00022630"/>
    </source>
</evidence>
<dbReference type="PANTHER" id="PTHR30040">
    <property type="entry name" value="THIAMINE BIOSYNTHESIS LIPOPROTEIN APBE"/>
    <property type="match status" value="1"/>
</dbReference>
<keyword evidence="6 10" id="KW-0274">FAD</keyword>
<dbReference type="Proteomes" id="UP000000366">
    <property type="component" value="Chromosome"/>
</dbReference>
<protein>
    <recommendedName>
        <fullName evidence="2 10">FAD:protein FMN transferase</fullName>
        <ecNumber evidence="1 10">2.7.1.180</ecNumber>
    </recommendedName>
    <alternativeName>
        <fullName evidence="8 10">Flavin transferase</fullName>
    </alternativeName>
</protein>
<evidence type="ECO:0000256" key="9">
    <source>
        <dbReference type="ARBA" id="ARBA00048540"/>
    </source>
</evidence>
<organism evidence="12 13">
    <name type="scientific">Methylibium petroleiphilum (strain ATCC BAA-1232 / LMG 22953 / PM1)</name>
    <dbReference type="NCBI Taxonomy" id="420662"/>
    <lineage>
        <taxon>Bacteria</taxon>
        <taxon>Pseudomonadati</taxon>
        <taxon>Pseudomonadota</taxon>
        <taxon>Betaproteobacteria</taxon>
        <taxon>Burkholderiales</taxon>
        <taxon>Sphaerotilaceae</taxon>
        <taxon>Methylibium</taxon>
    </lineage>
</organism>
<dbReference type="EMBL" id="CP000555">
    <property type="protein sequence ID" value="ABM94178.1"/>
    <property type="molecule type" value="Genomic_DNA"/>
</dbReference>
<reference evidence="12 13" key="1">
    <citation type="journal article" date="2007" name="J. Bacteriol.">
        <title>Whole-genome analysis of the methyl tert-butyl ether-degrading beta-proteobacterium Methylibium petroleiphilum PM1.</title>
        <authorList>
            <person name="Kane S.R."/>
            <person name="Chakicherla A.Y."/>
            <person name="Chain P.S.G."/>
            <person name="Schmidt R."/>
            <person name="Shin M.W."/>
            <person name="Legler T.C."/>
            <person name="Scow K.M."/>
            <person name="Larimer F.W."/>
            <person name="Lucas S.M."/>
            <person name="Richardson P.M."/>
            <person name="Hristova K.R."/>
        </authorList>
    </citation>
    <scope>NUCLEOTIDE SEQUENCE [LARGE SCALE GENOMIC DNA]</scope>
    <source>
        <strain evidence="13">ATCC BAA-1232 / LMG 22953 / PM1</strain>
    </source>
</reference>
<evidence type="ECO:0000256" key="5">
    <source>
        <dbReference type="ARBA" id="ARBA00022723"/>
    </source>
</evidence>
<evidence type="ECO:0000256" key="1">
    <source>
        <dbReference type="ARBA" id="ARBA00011955"/>
    </source>
</evidence>
<dbReference type="KEGG" id="mpt:Mpe_A1216"/>